<dbReference type="GO" id="GO:0008234">
    <property type="term" value="F:cysteine-type peptidase activity"/>
    <property type="evidence" value="ECO:0007669"/>
    <property type="project" value="UniProtKB-KW"/>
</dbReference>
<dbReference type="InterPro" id="IPR036365">
    <property type="entry name" value="PGBD-like_sf"/>
</dbReference>
<dbReference type="Gene3D" id="3.90.1720.10">
    <property type="entry name" value="endopeptidase domain like (from Nostoc punctiforme)"/>
    <property type="match status" value="1"/>
</dbReference>
<dbReference type="InterPro" id="IPR038765">
    <property type="entry name" value="Papain-like_cys_pep_sf"/>
</dbReference>
<dbReference type="PANTHER" id="PTHR47053">
    <property type="entry name" value="MUREIN DD-ENDOPEPTIDASE MEPH-RELATED"/>
    <property type="match status" value="1"/>
</dbReference>
<dbReference type="eggNOG" id="COG0791">
    <property type="taxonomic scope" value="Bacteria"/>
</dbReference>
<evidence type="ECO:0000259" key="5">
    <source>
        <dbReference type="PROSITE" id="PS51935"/>
    </source>
</evidence>
<reference evidence="6 7" key="1">
    <citation type="journal article" date="2012" name="J. Bacteriol.">
        <title>Genome of Bacillus macauensis ZFHKF-1, a Long-Chain-Forming Bacterium.</title>
        <authorList>
            <person name="Cai L."/>
            <person name="Zhang T."/>
        </authorList>
    </citation>
    <scope>NUCLEOTIDE SEQUENCE [LARGE SCALE GENOMIC DNA]</scope>
    <source>
        <strain evidence="6 7">ZFHKF-1</strain>
    </source>
</reference>
<gene>
    <name evidence="6" type="ORF">A374_01569</name>
</gene>
<dbReference type="EMBL" id="AKKV01000019">
    <property type="protein sequence ID" value="EIT86903.1"/>
    <property type="molecule type" value="Genomic_DNA"/>
</dbReference>
<protein>
    <submittedName>
        <fullName evidence="6">NLP/P60 protein</fullName>
    </submittedName>
</protein>
<comment type="similarity">
    <text evidence="1">Belongs to the peptidase C40 family.</text>
</comment>
<dbReference type="InterPro" id="IPR002477">
    <property type="entry name" value="Peptidoglycan-bd-like"/>
</dbReference>
<dbReference type="InterPro" id="IPR036366">
    <property type="entry name" value="PGBDSf"/>
</dbReference>
<dbReference type="Pfam" id="PF00877">
    <property type="entry name" value="NLPC_P60"/>
    <property type="match status" value="1"/>
</dbReference>
<keyword evidence="7" id="KW-1185">Reference proteome</keyword>
<comment type="caution">
    <text evidence="6">The sequence shown here is derived from an EMBL/GenBank/DDBJ whole genome shotgun (WGS) entry which is preliminary data.</text>
</comment>
<dbReference type="OrthoDB" id="9813368at2"/>
<evidence type="ECO:0000256" key="2">
    <source>
        <dbReference type="ARBA" id="ARBA00022670"/>
    </source>
</evidence>
<dbReference type="Gene3D" id="1.10.101.10">
    <property type="entry name" value="PGBD-like superfamily/PGBD"/>
    <property type="match status" value="4"/>
</dbReference>
<evidence type="ECO:0000313" key="6">
    <source>
        <dbReference type="EMBL" id="EIT86903.1"/>
    </source>
</evidence>
<evidence type="ECO:0000256" key="4">
    <source>
        <dbReference type="ARBA" id="ARBA00022807"/>
    </source>
</evidence>
<evidence type="ECO:0000313" key="7">
    <source>
        <dbReference type="Proteomes" id="UP000004080"/>
    </source>
</evidence>
<keyword evidence="2" id="KW-0645">Protease</keyword>
<dbReference type="InterPro" id="IPR000064">
    <property type="entry name" value="NLP_P60_dom"/>
</dbReference>
<feature type="domain" description="NlpC/P60" evidence="5">
    <location>
        <begin position="372"/>
        <end position="491"/>
    </location>
</feature>
<dbReference type="SUPFAM" id="SSF54001">
    <property type="entry name" value="Cysteine proteinases"/>
    <property type="match status" value="1"/>
</dbReference>
<keyword evidence="3" id="KW-0378">Hydrolase</keyword>
<dbReference type="AlphaFoldDB" id="I8UJ89"/>
<dbReference type="SUPFAM" id="SSF47090">
    <property type="entry name" value="PGBD-like"/>
    <property type="match status" value="4"/>
</dbReference>
<dbReference type="Proteomes" id="UP000004080">
    <property type="component" value="Unassembled WGS sequence"/>
</dbReference>
<sequence length="491" mass="53867">MKTKTTVKTVVLSSACVGAIFMLPTKGDAALGDQELAFGMKNGDVKKLQEMLVKKGYLQRTSITGYYGSLTKEAVKKFQHRAHLHEDGIVGKQTLKKLLLQKPAQQQAQKVVAKKKTSGISTLSQGMQGPEVVRLQRKLKELSFFRHSEITGYYGRITAGAVKEFQRSKGLAQTGVADQSMLKSLYATSVKVRPGPVKPQKPTSVTSGLKMNDRGERVRTLQVGLKALGYYSYTLDGIFGTITKTGVSTFQQRYHLPVTGVADDKTMAKLKSVVADKRTPPPPAKGNELRLHARGAKVETLQSQLKVMGYYPYAIDGVFGAQTEAGVKAFQKRYGIFQTGVVDVRTHTTLVTEAKKKGRQQPPPQKPPTTGAFNPIILVADAVPLLGTPYTWGGNSASEGFDCSGFLVYLFKKQNIQLPRTVSSIWSVGKAVSRPKVGDIVFFETYKKGPSHAGIYVGNNRMVHSGSRGVEYSDITISYWKQRYLGAKQLY</sequence>
<organism evidence="6 7">
    <name type="scientific">Fictibacillus macauensis ZFHKF-1</name>
    <dbReference type="NCBI Taxonomy" id="1196324"/>
    <lineage>
        <taxon>Bacteria</taxon>
        <taxon>Bacillati</taxon>
        <taxon>Bacillota</taxon>
        <taxon>Bacilli</taxon>
        <taxon>Bacillales</taxon>
        <taxon>Fictibacillaceae</taxon>
        <taxon>Fictibacillus</taxon>
    </lineage>
</organism>
<dbReference type="Pfam" id="PF01471">
    <property type="entry name" value="PG_binding_1"/>
    <property type="match status" value="4"/>
</dbReference>
<name>I8UJ89_9BACL</name>
<evidence type="ECO:0000256" key="1">
    <source>
        <dbReference type="ARBA" id="ARBA00007074"/>
    </source>
</evidence>
<dbReference type="GO" id="GO:0006508">
    <property type="term" value="P:proteolysis"/>
    <property type="evidence" value="ECO:0007669"/>
    <property type="project" value="UniProtKB-KW"/>
</dbReference>
<dbReference type="PROSITE" id="PS51935">
    <property type="entry name" value="NLPC_P60"/>
    <property type="match status" value="1"/>
</dbReference>
<dbReference type="InterPro" id="IPR051202">
    <property type="entry name" value="Peptidase_C40"/>
</dbReference>
<dbReference type="PANTHER" id="PTHR47053:SF1">
    <property type="entry name" value="MUREIN DD-ENDOPEPTIDASE MEPH-RELATED"/>
    <property type="match status" value="1"/>
</dbReference>
<dbReference type="PATRIC" id="fig|1196324.3.peg.312"/>
<accession>I8UJ89</accession>
<dbReference type="eggNOG" id="COG3409">
    <property type="taxonomic scope" value="Bacteria"/>
</dbReference>
<dbReference type="STRING" id="1196324.A374_01569"/>
<evidence type="ECO:0000256" key="3">
    <source>
        <dbReference type="ARBA" id="ARBA00022801"/>
    </source>
</evidence>
<dbReference type="RefSeq" id="WP_007200415.1">
    <property type="nucleotide sequence ID" value="NZ_AKKV01000019.1"/>
</dbReference>
<keyword evidence="4" id="KW-0788">Thiol protease</keyword>
<proteinExistence type="inferred from homology"/>